<comment type="caution">
    <text evidence="7">The sequence shown here is derived from an EMBL/GenBank/DDBJ whole genome shotgun (WGS) entry which is preliminary data.</text>
</comment>
<evidence type="ECO:0000256" key="2">
    <source>
        <dbReference type="ARBA" id="ARBA00005336"/>
    </source>
</evidence>
<dbReference type="InterPro" id="IPR017853">
    <property type="entry name" value="GH"/>
</dbReference>
<dbReference type="Gene3D" id="3.20.20.300">
    <property type="entry name" value="Glycoside hydrolase, family 3, N-terminal domain"/>
    <property type="match status" value="1"/>
</dbReference>
<evidence type="ECO:0000259" key="6">
    <source>
        <dbReference type="Pfam" id="PF00933"/>
    </source>
</evidence>
<keyword evidence="4 7" id="KW-0378">Hydrolase</keyword>
<proteinExistence type="inferred from homology"/>
<reference evidence="7 8" key="1">
    <citation type="submission" date="2020-01" db="EMBL/GenBank/DDBJ databases">
        <title>Leptobacterium flavescens.</title>
        <authorList>
            <person name="Wang G."/>
        </authorList>
    </citation>
    <scope>NUCLEOTIDE SEQUENCE [LARGE SCALE GENOMIC DNA]</scope>
    <source>
        <strain evidence="7 8">KCTC 22160</strain>
    </source>
</reference>
<feature type="domain" description="Glycoside hydrolase family 3 N-terminal" evidence="6">
    <location>
        <begin position="29"/>
        <end position="365"/>
    </location>
</feature>
<dbReference type="GO" id="GO:0004563">
    <property type="term" value="F:beta-N-acetylhexosaminidase activity"/>
    <property type="evidence" value="ECO:0007669"/>
    <property type="project" value="UniProtKB-EC"/>
</dbReference>
<dbReference type="RefSeq" id="WP_163606499.1">
    <property type="nucleotide sequence ID" value="NZ_JAABOO010000002.1"/>
</dbReference>
<dbReference type="EC" id="3.2.1.52" evidence="3"/>
<evidence type="ECO:0000313" key="7">
    <source>
        <dbReference type="EMBL" id="NER13460.1"/>
    </source>
</evidence>
<dbReference type="InterPro" id="IPR001764">
    <property type="entry name" value="Glyco_hydro_3_N"/>
</dbReference>
<dbReference type="PROSITE" id="PS51257">
    <property type="entry name" value="PROKAR_LIPOPROTEIN"/>
    <property type="match status" value="1"/>
</dbReference>
<sequence>MFKKLIVILLGILIFSCGKDKERSADPELKEMIGQMIMIGFRGMEVDSIDKEILNQIDSGYVGGLILFDYDLVSRSANRNIRSPQQLRSLISDLQQRSETPLFMAVDQEGGLVNRLKPKYGFPQIASAAYLGKINNPDSTRYYASLNAHNLRTMGFNVNFAPVVDIDLNPQNPVIGKYERSYGDNAELVITHAKEWIQVHDSLGIISTLKHFPGHGSSDSDSHEGFTDITAYWSEEELQPFKSLSQMDYRMGIMTAHVFNSKLDPDYPATLSKKIIQDILRDQWKYRGLIFSDDLQMKAVNKLYDTETILKNSINSGVDVLVFGNNLEYDELIPKEAVDHIIELVEKGEISKERIRESYDRIMKVKENLK</sequence>
<organism evidence="7 8">
    <name type="scientific">Leptobacterium flavescens</name>
    <dbReference type="NCBI Taxonomy" id="472055"/>
    <lineage>
        <taxon>Bacteria</taxon>
        <taxon>Pseudomonadati</taxon>
        <taxon>Bacteroidota</taxon>
        <taxon>Flavobacteriia</taxon>
        <taxon>Flavobacteriales</taxon>
        <taxon>Flavobacteriaceae</taxon>
        <taxon>Leptobacterium</taxon>
    </lineage>
</organism>
<evidence type="ECO:0000256" key="3">
    <source>
        <dbReference type="ARBA" id="ARBA00012663"/>
    </source>
</evidence>
<evidence type="ECO:0000256" key="1">
    <source>
        <dbReference type="ARBA" id="ARBA00001231"/>
    </source>
</evidence>
<comment type="similarity">
    <text evidence="2">Belongs to the glycosyl hydrolase 3 family.</text>
</comment>
<evidence type="ECO:0000256" key="5">
    <source>
        <dbReference type="ARBA" id="ARBA00023295"/>
    </source>
</evidence>
<dbReference type="EMBL" id="JAABOO010000002">
    <property type="protein sequence ID" value="NER13460.1"/>
    <property type="molecule type" value="Genomic_DNA"/>
</dbReference>
<dbReference type="Proteomes" id="UP000468581">
    <property type="component" value="Unassembled WGS sequence"/>
</dbReference>
<dbReference type="PANTHER" id="PTHR30480:SF13">
    <property type="entry name" value="BETA-HEXOSAMINIDASE"/>
    <property type="match status" value="1"/>
</dbReference>
<evidence type="ECO:0000313" key="8">
    <source>
        <dbReference type="Proteomes" id="UP000468581"/>
    </source>
</evidence>
<dbReference type="InterPro" id="IPR036962">
    <property type="entry name" value="Glyco_hydro_3_N_sf"/>
</dbReference>
<dbReference type="AlphaFoldDB" id="A0A6P0UM03"/>
<comment type="catalytic activity">
    <reaction evidence="1">
        <text>Hydrolysis of terminal non-reducing N-acetyl-D-hexosamine residues in N-acetyl-beta-D-hexosaminides.</text>
        <dbReference type="EC" id="3.2.1.52"/>
    </reaction>
</comment>
<dbReference type="SUPFAM" id="SSF51445">
    <property type="entry name" value="(Trans)glycosidases"/>
    <property type="match status" value="1"/>
</dbReference>
<accession>A0A6P0UM03</accession>
<protein>
    <recommendedName>
        <fullName evidence="3">beta-N-acetylhexosaminidase</fullName>
        <ecNumber evidence="3">3.2.1.52</ecNumber>
    </recommendedName>
</protein>
<dbReference type="PANTHER" id="PTHR30480">
    <property type="entry name" value="BETA-HEXOSAMINIDASE-RELATED"/>
    <property type="match status" value="1"/>
</dbReference>
<name>A0A6P0UM03_9FLAO</name>
<dbReference type="GO" id="GO:0009254">
    <property type="term" value="P:peptidoglycan turnover"/>
    <property type="evidence" value="ECO:0007669"/>
    <property type="project" value="TreeGrafter"/>
</dbReference>
<evidence type="ECO:0000256" key="4">
    <source>
        <dbReference type="ARBA" id="ARBA00022801"/>
    </source>
</evidence>
<keyword evidence="5" id="KW-0326">Glycosidase</keyword>
<keyword evidence="8" id="KW-1185">Reference proteome</keyword>
<gene>
    <name evidence="7" type="ORF">GWK08_08435</name>
</gene>
<dbReference type="InterPro" id="IPR050226">
    <property type="entry name" value="NagZ_Beta-hexosaminidase"/>
</dbReference>
<dbReference type="GO" id="GO:0005975">
    <property type="term" value="P:carbohydrate metabolic process"/>
    <property type="evidence" value="ECO:0007669"/>
    <property type="project" value="InterPro"/>
</dbReference>
<dbReference type="Pfam" id="PF00933">
    <property type="entry name" value="Glyco_hydro_3"/>
    <property type="match status" value="1"/>
</dbReference>